<dbReference type="Pfam" id="PF02774">
    <property type="entry name" value="Semialdhyde_dhC"/>
    <property type="match status" value="1"/>
</dbReference>
<comment type="similarity">
    <text evidence="4 15">Belongs to the aspartate-semialdehyde dehydrogenase family.</text>
</comment>
<evidence type="ECO:0000259" key="17">
    <source>
        <dbReference type="SMART" id="SM00859"/>
    </source>
</evidence>
<dbReference type="InterPro" id="IPR012280">
    <property type="entry name" value="Semialdhyde_DH_dimer_dom"/>
</dbReference>
<dbReference type="InterPro" id="IPR012080">
    <property type="entry name" value="Asp_semialdehyde_DH"/>
</dbReference>
<keyword evidence="12 15" id="KW-0457">Lysine biosynthesis</keyword>
<dbReference type="CDD" id="cd02316">
    <property type="entry name" value="VcASADH2_like_N"/>
    <property type="match status" value="1"/>
</dbReference>
<dbReference type="NCBIfam" id="NF011456">
    <property type="entry name" value="PRK14874.1"/>
    <property type="match status" value="1"/>
</dbReference>
<evidence type="ECO:0000256" key="9">
    <source>
        <dbReference type="ARBA" id="ARBA00022857"/>
    </source>
</evidence>
<dbReference type="EC" id="1.2.1.11" evidence="6 15"/>
<dbReference type="GO" id="GO:0071266">
    <property type="term" value="P:'de novo' L-methionine biosynthetic process"/>
    <property type="evidence" value="ECO:0007669"/>
    <property type="project" value="UniProtKB-UniRule"/>
</dbReference>
<evidence type="ECO:0000256" key="16">
    <source>
        <dbReference type="PIRSR" id="PIRSR000148-1"/>
    </source>
</evidence>
<evidence type="ECO:0000256" key="10">
    <source>
        <dbReference type="ARBA" id="ARBA00022915"/>
    </source>
</evidence>
<evidence type="ECO:0000256" key="11">
    <source>
        <dbReference type="ARBA" id="ARBA00023002"/>
    </source>
</evidence>
<dbReference type="PIRSF" id="PIRSF000148">
    <property type="entry name" value="ASA_dh"/>
    <property type="match status" value="1"/>
</dbReference>
<dbReference type="SUPFAM" id="SSF55347">
    <property type="entry name" value="Glyceraldehyde-3-phosphate dehydrogenase-like, C-terminal domain"/>
    <property type="match status" value="1"/>
</dbReference>
<sequence length="339" mass="36556">MKVAIAGATGAVGADLIGLLEKRNFPVSELRLLASARSVGKTLTFKGQEIKVAELTHNSFKGIDLALFSAGAGRSLEFAPSAVKAGAVVVDNSSAFRMESSIPLVVPEVNPEEAFKHNGIIANPNCTTIQMVVALNPLHLAAGIKRIVVSTYQSVSGTGAMAIEELKTQVHDYVAGNPLKHEIYPYEIAFNVIPHVDVFLENGYTKEEMKMVHETRKIMSAPNVKVSATCVRVPVFRAHSESIQIETERKLSVEEARAILEKAPGVEVFDRREPGGYPTPKEISGSYLTYVGRLREDISTENGLAMWVVADQLLKGAALNALQIAELLLTRPKGQGGLA</sequence>
<feature type="binding site" evidence="15">
    <location>
        <position position="178"/>
    </location>
    <ligand>
        <name>NADP(+)</name>
        <dbReference type="ChEBI" id="CHEBI:58349"/>
    </ligand>
</feature>
<dbReference type="GO" id="GO:0046983">
    <property type="term" value="F:protein dimerization activity"/>
    <property type="evidence" value="ECO:0007669"/>
    <property type="project" value="InterPro"/>
</dbReference>
<dbReference type="GO" id="GO:0019877">
    <property type="term" value="P:diaminopimelate biosynthetic process"/>
    <property type="evidence" value="ECO:0007669"/>
    <property type="project" value="UniProtKB-UniRule"/>
</dbReference>
<feature type="binding site" evidence="15">
    <location>
        <begin position="37"/>
        <end position="38"/>
    </location>
    <ligand>
        <name>NADP(+)</name>
        <dbReference type="ChEBI" id="CHEBI:58349"/>
    </ligand>
</feature>
<dbReference type="NCBIfam" id="TIGR01296">
    <property type="entry name" value="asd_B"/>
    <property type="match status" value="1"/>
</dbReference>
<feature type="active site" description="Proton acceptor" evidence="15 16">
    <location>
        <position position="239"/>
    </location>
</feature>
<dbReference type="AlphaFoldDB" id="A0A1F6GB01"/>
<evidence type="ECO:0000256" key="15">
    <source>
        <dbReference type="HAMAP-Rule" id="MF_02121"/>
    </source>
</evidence>
<dbReference type="SUPFAM" id="SSF51735">
    <property type="entry name" value="NAD(P)-binding Rossmann-fold domains"/>
    <property type="match status" value="1"/>
</dbReference>
<evidence type="ECO:0000313" key="19">
    <source>
        <dbReference type="Proteomes" id="UP000178449"/>
    </source>
</evidence>
<keyword evidence="13 15" id="KW-0486">Methionine biosynthesis</keyword>
<gene>
    <name evidence="15" type="primary">asd</name>
    <name evidence="18" type="ORF">A2527_08915</name>
</gene>
<dbReference type="STRING" id="1817772.A2527_08915"/>
<dbReference type="Pfam" id="PF01118">
    <property type="entry name" value="Semialdhyde_dh"/>
    <property type="match status" value="1"/>
</dbReference>
<keyword evidence="9 15" id="KW-0521">NADP</keyword>
<comment type="function">
    <text evidence="15">Catalyzes the NADPH-dependent formation of L-aspartate-semialdehyde (L-ASA) by the reductive dephosphorylation of L-aspartyl-4-phosphate.</text>
</comment>
<evidence type="ECO:0000256" key="3">
    <source>
        <dbReference type="ARBA" id="ARBA00005097"/>
    </source>
</evidence>
<dbReference type="GO" id="GO:0050661">
    <property type="term" value="F:NADP binding"/>
    <property type="evidence" value="ECO:0007669"/>
    <property type="project" value="UniProtKB-UniRule"/>
</dbReference>
<dbReference type="GO" id="GO:0009088">
    <property type="term" value="P:threonine biosynthetic process"/>
    <property type="evidence" value="ECO:0007669"/>
    <property type="project" value="UniProtKB-UniRule"/>
</dbReference>
<evidence type="ECO:0000256" key="12">
    <source>
        <dbReference type="ARBA" id="ARBA00023154"/>
    </source>
</evidence>
<dbReference type="Proteomes" id="UP000178449">
    <property type="component" value="Unassembled WGS sequence"/>
</dbReference>
<feature type="domain" description="Semialdehyde dehydrogenase NAD-binding" evidence="17">
    <location>
        <begin position="2"/>
        <end position="117"/>
    </location>
</feature>
<dbReference type="HAMAP" id="MF_02121">
    <property type="entry name" value="ASADH"/>
    <property type="match status" value="1"/>
</dbReference>
<keyword evidence="7 15" id="KW-0028">Amino-acid biosynthesis</keyword>
<reference evidence="18 19" key="1">
    <citation type="journal article" date="2016" name="Nat. Commun.">
        <title>Thousands of microbial genomes shed light on interconnected biogeochemical processes in an aquifer system.</title>
        <authorList>
            <person name="Anantharaman K."/>
            <person name="Brown C.T."/>
            <person name="Hug L.A."/>
            <person name="Sharon I."/>
            <person name="Castelle C.J."/>
            <person name="Probst A.J."/>
            <person name="Thomas B.C."/>
            <person name="Singh A."/>
            <person name="Wilkins M.J."/>
            <person name="Karaoz U."/>
            <person name="Brodie E.L."/>
            <person name="Williams K.H."/>
            <person name="Hubbard S.S."/>
            <person name="Banfield J.F."/>
        </authorList>
    </citation>
    <scope>NUCLEOTIDE SEQUENCE [LARGE SCALE GENOMIC DNA]</scope>
</reference>
<dbReference type="UniPathway" id="UPA00034">
    <property type="reaction ID" value="UER00016"/>
</dbReference>
<evidence type="ECO:0000256" key="8">
    <source>
        <dbReference type="ARBA" id="ARBA00022697"/>
    </source>
</evidence>
<dbReference type="GO" id="GO:0051287">
    <property type="term" value="F:NAD binding"/>
    <property type="evidence" value="ECO:0007669"/>
    <property type="project" value="InterPro"/>
</dbReference>
<dbReference type="GO" id="GO:0009089">
    <property type="term" value="P:lysine biosynthetic process via diaminopimelate"/>
    <property type="evidence" value="ECO:0007669"/>
    <property type="project" value="UniProtKB-UniRule"/>
</dbReference>
<comment type="pathway">
    <text evidence="1 15">Amino-acid biosynthesis; L-methionine biosynthesis via de novo pathway; L-homoserine from L-aspartate: step 2/3.</text>
</comment>
<feature type="binding site" evidence="15">
    <location>
        <position position="153"/>
    </location>
    <ligand>
        <name>substrate</name>
    </ligand>
</feature>
<keyword evidence="8 15" id="KW-0791">Threonine biosynthesis</keyword>
<dbReference type="Gene3D" id="3.40.50.720">
    <property type="entry name" value="NAD(P)-binding Rossmann-like Domain"/>
    <property type="match status" value="1"/>
</dbReference>
<feature type="active site" description="Acyl-thioester intermediate" evidence="15 16">
    <location>
        <position position="126"/>
    </location>
</feature>
<dbReference type="InterPro" id="IPR000534">
    <property type="entry name" value="Semialdehyde_DH_NAD-bd"/>
</dbReference>
<comment type="subunit">
    <text evidence="5 15">Homodimer.</text>
</comment>
<feature type="binding site" evidence="15">
    <location>
        <position position="97"/>
    </location>
    <ligand>
        <name>phosphate</name>
        <dbReference type="ChEBI" id="CHEBI:43474"/>
    </ligand>
</feature>
<protein>
    <recommendedName>
        <fullName evidence="6 15">Aspartate-semialdehyde dehydrogenase</fullName>
        <shortName evidence="15">ASA dehydrogenase</shortName>
        <shortName evidence="15">ASADH</shortName>
        <ecNumber evidence="6 15">1.2.1.11</ecNumber>
    </recommendedName>
    <alternativeName>
        <fullName evidence="15">Aspartate-beta-semialdehyde dehydrogenase</fullName>
    </alternativeName>
</protein>
<comment type="catalytic activity">
    <reaction evidence="14 15">
        <text>L-aspartate 4-semialdehyde + phosphate + NADP(+) = 4-phospho-L-aspartate + NADPH + H(+)</text>
        <dbReference type="Rhea" id="RHEA:24284"/>
        <dbReference type="ChEBI" id="CHEBI:15378"/>
        <dbReference type="ChEBI" id="CHEBI:43474"/>
        <dbReference type="ChEBI" id="CHEBI:57535"/>
        <dbReference type="ChEBI" id="CHEBI:57783"/>
        <dbReference type="ChEBI" id="CHEBI:58349"/>
        <dbReference type="ChEBI" id="CHEBI:537519"/>
        <dbReference type="EC" id="1.2.1.11"/>
    </reaction>
</comment>
<keyword evidence="10 15" id="KW-0220">Diaminopimelate biosynthesis</keyword>
<organism evidence="18 19">
    <name type="scientific">Candidatus Lambdaproteobacteria bacterium RIFOXYD2_FULL_50_16</name>
    <dbReference type="NCBI Taxonomy" id="1817772"/>
    <lineage>
        <taxon>Bacteria</taxon>
        <taxon>Pseudomonadati</taxon>
        <taxon>Pseudomonadota</taxon>
        <taxon>Candidatus Lambdaproteobacteria</taxon>
    </lineage>
</organism>
<feature type="binding site" evidence="15">
    <location>
        <position position="232"/>
    </location>
    <ligand>
        <name>substrate</name>
    </ligand>
</feature>
<dbReference type="PANTHER" id="PTHR46278">
    <property type="entry name" value="DEHYDROGENASE, PUTATIVE-RELATED"/>
    <property type="match status" value="1"/>
</dbReference>
<evidence type="ECO:0000256" key="1">
    <source>
        <dbReference type="ARBA" id="ARBA00005021"/>
    </source>
</evidence>
<dbReference type="Gene3D" id="3.30.360.10">
    <property type="entry name" value="Dihydrodipicolinate Reductase, domain 2"/>
    <property type="match status" value="1"/>
</dbReference>
<comment type="caution">
    <text evidence="15">Lacks conserved residue(s) required for the propagation of feature annotation.</text>
</comment>
<comment type="pathway">
    <text evidence="2 15">Amino-acid biosynthesis; L-lysine biosynthesis via DAP pathway; (S)-tetrahydrodipicolinate from L-aspartate: step 2/4.</text>
</comment>
<dbReference type="InterPro" id="IPR036291">
    <property type="entry name" value="NAD(P)-bd_dom_sf"/>
</dbReference>
<keyword evidence="11 15" id="KW-0560">Oxidoreductase</keyword>
<evidence type="ECO:0000256" key="2">
    <source>
        <dbReference type="ARBA" id="ARBA00005076"/>
    </source>
</evidence>
<dbReference type="EMBL" id="MFNE01000026">
    <property type="protein sequence ID" value="OGG95280.1"/>
    <property type="molecule type" value="Genomic_DNA"/>
</dbReference>
<name>A0A1F6GB01_9PROT</name>
<evidence type="ECO:0000313" key="18">
    <source>
        <dbReference type="EMBL" id="OGG95280.1"/>
    </source>
</evidence>
<dbReference type="SMART" id="SM00859">
    <property type="entry name" value="Semialdhyde_dh"/>
    <property type="match status" value="1"/>
</dbReference>
<evidence type="ECO:0000256" key="4">
    <source>
        <dbReference type="ARBA" id="ARBA00010584"/>
    </source>
</evidence>
<evidence type="ECO:0000256" key="5">
    <source>
        <dbReference type="ARBA" id="ARBA00011738"/>
    </source>
</evidence>
<dbReference type="UniPathway" id="UPA00051">
    <property type="reaction ID" value="UER00464"/>
</dbReference>
<dbReference type="CDD" id="cd18131">
    <property type="entry name" value="ASADH_C_bac_euk_like"/>
    <property type="match status" value="1"/>
</dbReference>
<dbReference type="UniPathway" id="UPA00050">
    <property type="reaction ID" value="UER00463"/>
</dbReference>
<feature type="binding site" evidence="15">
    <location>
        <begin position="156"/>
        <end position="157"/>
    </location>
    <ligand>
        <name>NADP(+)</name>
        <dbReference type="ChEBI" id="CHEBI:58349"/>
    </ligand>
</feature>
<comment type="caution">
    <text evidence="18">The sequence shown here is derived from an EMBL/GenBank/DDBJ whole genome shotgun (WGS) entry which is preliminary data.</text>
</comment>
<comment type="pathway">
    <text evidence="3 15">Amino-acid biosynthesis; L-threonine biosynthesis; L-threonine from L-aspartate: step 2/5.</text>
</comment>
<evidence type="ECO:0000256" key="13">
    <source>
        <dbReference type="ARBA" id="ARBA00023167"/>
    </source>
</evidence>
<dbReference type="GO" id="GO:0004073">
    <property type="term" value="F:aspartate-semialdehyde dehydrogenase activity"/>
    <property type="evidence" value="ECO:0007669"/>
    <property type="project" value="UniProtKB-UniRule"/>
</dbReference>
<evidence type="ECO:0000256" key="6">
    <source>
        <dbReference type="ARBA" id="ARBA00013120"/>
    </source>
</evidence>
<dbReference type="GO" id="GO:0009097">
    <property type="term" value="P:isoleucine biosynthetic process"/>
    <property type="evidence" value="ECO:0007669"/>
    <property type="project" value="UniProtKB-UniRule"/>
</dbReference>
<dbReference type="InterPro" id="IPR005986">
    <property type="entry name" value="Asp_semialdehyde_DH_beta"/>
</dbReference>
<evidence type="ECO:0000256" key="7">
    <source>
        <dbReference type="ARBA" id="ARBA00022605"/>
    </source>
</evidence>
<accession>A0A1F6GB01</accession>
<feature type="binding site" evidence="15">
    <location>
        <position position="312"/>
    </location>
    <ligand>
        <name>NADP(+)</name>
        <dbReference type="ChEBI" id="CHEBI:58349"/>
    </ligand>
</feature>
<dbReference type="PANTHER" id="PTHR46278:SF2">
    <property type="entry name" value="ASPARTATE-SEMIALDEHYDE DEHYDROGENASE"/>
    <property type="match status" value="1"/>
</dbReference>
<proteinExistence type="inferred from homology"/>
<evidence type="ECO:0000256" key="14">
    <source>
        <dbReference type="ARBA" id="ARBA00047891"/>
    </source>
</evidence>
<feature type="binding site" evidence="15">
    <location>
        <begin position="9"/>
        <end position="12"/>
    </location>
    <ligand>
        <name>NADP(+)</name>
        <dbReference type="ChEBI" id="CHEBI:58349"/>
    </ligand>
</feature>